<dbReference type="Proteomes" id="UP000650524">
    <property type="component" value="Unassembled WGS sequence"/>
</dbReference>
<organism evidence="8 9">
    <name type="scientific">Candidatus Desulfacyla euxinica</name>
    <dbReference type="NCBI Taxonomy" id="2841693"/>
    <lineage>
        <taxon>Bacteria</taxon>
        <taxon>Deltaproteobacteria</taxon>
        <taxon>Candidatus Desulfacyla</taxon>
    </lineage>
</organism>
<dbReference type="InterPro" id="IPR003453">
    <property type="entry name" value="ABC_MlaE_roteobac"/>
</dbReference>
<dbReference type="GO" id="GO:0043190">
    <property type="term" value="C:ATP-binding cassette (ABC) transporter complex"/>
    <property type="evidence" value="ECO:0007669"/>
    <property type="project" value="InterPro"/>
</dbReference>
<dbReference type="PANTHER" id="PTHR30188">
    <property type="entry name" value="ABC TRANSPORTER PERMEASE PROTEIN-RELATED"/>
    <property type="match status" value="1"/>
</dbReference>
<feature type="transmembrane region" description="Helical" evidence="7">
    <location>
        <begin position="20"/>
        <end position="37"/>
    </location>
</feature>
<evidence type="ECO:0000256" key="3">
    <source>
        <dbReference type="ARBA" id="ARBA00022448"/>
    </source>
</evidence>
<evidence type="ECO:0000256" key="1">
    <source>
        <dbReference type="ARBA" id="ARBA00004141"/>
    </source>
</evidence>
<protein>
    <submittedName>
        <fullName evidence="8">ABC transporter permease</fullName>
    </submittedName>
</protein>
<keyword evidence="3" id="KW-0813">Transport</keyword>
<evidence type="ECO:0000256" key="2">
    <source>
        <dbReference type="ARBA" id="ARBA00007556"/>
    </source>
</evidence>
<name>A0A8J6N2E7_9DELT</name>
<feature type="transmembrane region" description="Helical" evidence="7">
    <location>
        <begin position="140"/>
        <end position="160"/>
    </location>
</feature>
<dbReference type="EMBL" id="JACNJD010000359">
    <property type="protein sequence ID" value="MBC8179218.1"/>
    <property type="molecule type" value="Genomic_DNA"/>
</dbReference>
<feature type="transmembrane region" description="Helical" evidence="7">
    <location>
        <begin position="235"/>
        <end position="253"/>
    </location>
</feature>
<reference evidence="8 9" key="1">
    <citation type="submission" date="2020-08" db="EMBL/GenBank/DDBJ databases">
        <title>Bridging the membrane lipid divide: bacteria of the FCB group superphylum have the potential to synthesize archaeal ether lipids.</title>
        <authorList>
            <person name="Villanueva L."/>
            <person name="Von Meijenfeldt F.A.B."/>
            <person name="Westbye A.B."/>
            <person name="Yadav S."/>
            <person name="Hopmans E.C."/>
            <person name="Dutilh B.E."/>
            <person name="Sinninghe Damste J.S."/>
        </authorList>
    </citation>
    <scope>NUCLEOTIDE SEQUENCE [LARGE SCALE GENOMIC DNA]</scope>
    <source>
        <strain evidence="8">NIOZ-UU27</strain>
    </source>
</reference>
<comment type="caution">
    <text evidence="8">The sequence shown here is derived from an EMBL/GenBank/DDBJ whole genome shotgun (WGS) entry which is preliminary data.</text>
</comment>
<accession>A0A8J6N2E7</accession>
<evidence type="ECO:0000256" key="4">
    <source>
        <dbReference type="ARBA" id="ARBA00022692"/>
    </source>
</evidence>
<evidence type="ECO:0000256" key="5">
    <source>
        <dbReference type="ARBA" id="ARBA00022989"/>
    </source>
</evidence>
<dbReference type="Pfam" id="PF02405">
    <property type="entry name" value="MlaE"/>
    <property type="match status" value="1"/>
</dbReference>
<feature type="transmembrane region" description="Helical" evidence="7">
    <location>
        <begin position="166"/>
        <end position="184"/>
    </location>
</feature>
<sequence length="259" mass="28139">MSVIRRSGAFTLQYVRRMGIMGLFLVKAVLFMVIPPLKFNRFLKQIRFIGLQSVVLILLTGGFTGMVLGFQGFYSLSKFGSDAFLGPMVGLALIKELGPVLAALMVTGRAGSAITAEIGIMRMSEQIDALELMGLNPYRYLVVPNLLAAMICLPLLTAIFDVVGIFGGYLIGGKLLGVGAGTYFGEMASYVEMQDIMEGFYKSLSFGVIITWVCCFKGYYAGVFTGFGSEGVSRATTQAVVLSSVLILVWDYFMTSILF</sequence>
<comment type="subcellular location">
    <subcellularLocation>
        <location evidence="1">Membrane</location>
        <topology evidence="1">Multi-pass membrane protein</topology>
    </subcellularLocation>
</comment>
<keyword evidence="6 7" id="KW-0472">Membrane</keyword>
<feature type="transmembrane region" description="Helical" evidence="7">
    <location>
        <begin position="204"/>
        <end position="223"/>
    </location>
</feature>
<keyword evidence="4 7" id="KW-0812">Transmembrane</keyword>
<dbReference type="InterPro" id="IPR030802">
    <property type="entry name" value="Permease_MalE"/>
</dbReference>
<dbReference type="NCBIfam" id="TIGR00056">
    <property type="entry name" value="MlaE family lipid ABC transporter permease subunit"/>
    <property type="match status" value="1"/>
</dbReference>
<dbReference type="PANTHER" id="PTHR30188:SF4">
    <property type="entry name" value="PROTEIN TRIGALACTOSYLDIACYLGLYCEROL 1, CHLOROPLASTIC"/>
    <property type="match status" value="1"/>
</dbReference>
<feature type="transmembrane region" description="Helical" evidence="7">
    <location>
        <begin position="49"/>
        <end position="77"/>
    </location>
</feature>
<keyword evidence="5 7" id="KW-1133">Transmembrane helix</keyword>
<evidence type="ECO:0000313" key="8">
    <source>
        <dbReference type="EMBL" id="MBC8179218.1"/>
    </source>
</evidence>
<dbReference type="GO" id="GO:0005548">
    <property type="term" value="F:phospholipid transporter activity"/>
    <property type="evidence" value="ECO:0007669"/>
    <property type="project" value="TreeGrafter"/>
</dbReference>
<evidence type="ECO:0000256" key="6">
    <source>
        <dbReference type="ARBA" id="ARBA00023136"/>
    </source>
</evidence>
<gene>
    <name evidence="8" type="ORF">H8E19_17590</name>
</gene>
<comment type="similarity">
    <text evidence="2 7">Belongs to the MlaE permease family.</text>
</comment>
<dbReference type="AlphaFoldDB" id="A0A8J6N2E7"/>
<evidence type="ECO:0000256" key="7">
    <source>
        <dbReference type="RuleBase" id="RU362044"/>
    </source>
</evidence>
<evidence type="ECO:0000313" key="9">
    <source>
        <dbReference type="Proteomes" id="UP000650524"/>
    </source>
</evidence>
<proteinExistence type="inferred from homology"/>